<dbReference type="AlphaFoldDB" id="A0A318HEK4"/>
<accession>A0A318HEK4</accession>
<evidence type="ECO:0000313" key="2">
    <source>
        <dbReference type="EMBL" id="PXX00295.1"/>
    </source>
</evidence>
<organism evidence="2 3">
    <name type="scientific">Mycolicibacterium moriokaense</name>
    <dbReference type="NCBI Taxonomy" id="39691"/>
    <lineage>
        <taxon>Bacteria</taxon>
        <taxon>Bacillati</taxon>
        <taxon>Actinomycetota</taxon>
        <taxon>Actinomycetes</taxon>
        <taxon>Mycobacteriales</taxon>
        <taxon>Mycobacteriaceae</taxon>
        <taxon>Mycolicibacterium</taxon>
    </lineage>
</organism>
<feature type="non-terminal residue" evidence="2">
    <location>
        <position position="1"/>
    </location>
</feature>
<gene>
    <name evidence="2" type="ORF">C8E89_13642</name>
</gene>
<protein>
    <recommendedName>
        <fullName evidence="4">Alpha/beta hydrolase</fullName>
    </recommendedName>
</protein>
<comment type="caution">
    <text evidence="2">The sequence shown here is derived from an EMBL/GenBank/DDBJ whole genome shotgun (WGS) entry which is preliminary data.</text>
</comment>
<sequence>LADLTGLVDKAQQGTLTTEQKIVFSAIVKSLSRLHPDINRDDYRRGTGGRNSDVDSPCSVPADAAKKIKPDDVAPSSPVAADRLRHYLAEWALPQRRLSAPLYVWYGGTDPFIDPSWTADAVRRVCSLGGTVAVVFERDKGHGEINYNDQFNWLTDRFADRPVTNACA</sequence>
<dbReference type="Proteomes" id="UP000247781">
    <property type="component" value="Unassembled WGS sequence"/>
</dbReference>
<evidence type="ECO:0000313" key="3">
    <source>
        <dbReference type="Proteomes" id="UP000247781"/>
    </source>
</evidence>
<dbReference type="SUPFAM" id="SSF53474">
    <property type="entry name" value="alpha/beta-Hydrolases"/>
    <property type="match status" value="1"/>
</dbReference>
<dbReference type="Gene3D" id="3.40.50.1820">
    <property type="entry name" value="alpha/beta hydrolase"/>
    <property type="match status" value="1"/>
</dbReference>
<reference evidence="3" key="1">
    <citation type="submission" date="2018-05" db="EMBL/GenBank/DDBJ databases">
        <authorList>
            <person name="Deangelis K."/>
            <person name="Huntemann M."/>
            <person name="Clum A."/>
            <person name="Pillay M."/>
            <person name="Palaniappan K."/>
            <person name="Varghese N."/>
            <person name="Mikhailova N."/>
            <person name="Stamatis D."/>
            <person name="Reddy T."/>
            <person name="Daum C."/>
            <person name="Shapiro N."/>
            <person name="Ivanova N."/>
            <person name="Kyrpides N."/>
            <person name="Woyke T."/>
        </authorList>
    </citation>
    <scope>NUCLEOTIDE SEQUENCE [LARGE SCALE GENOMIC DNA]</scope>
    <source>
        <strain evidence="3">GAS496</strain>
    </source>
</reference>
<name>A0A318HEK4_9MYCO</name>
<evidence type="ECO:0008006" key="4">
    <source>
        <dbReference type="Google" id="ProtNLM"/>
    </source>
</evidence>
<dbReference type="InterPro" id="IPR029058">
    <property type="entry name" value="AB_hydrolase_fold"/>
</dbReference>
<keyword evidence="3" id="KW-1185">Reference proteome</keyword>
<feature type="region of interest" description="Disordered" evidence="1">
    <location>
        <begin position="39"/>
        <end position="58"/>
    </location>
</feature>
<reference evidence="2 3" key="2">
    <citation type="submission" date="2018-06" db="EMBL/GenBank/DDBJ databases">
        <title>Sequencing of bacterial isolates from soil warming experiment in Harvard Forest, Massachusetts, USA.</title>
        <authorList>
            <person name="Deangelis K.PhD."/>
        </authorList>
    </citation>
    <scope>NUCLEOTIDE SEQUENCE [LARGE SCALE GENOMIC DNA]</scope>
    <source>
        <strain evidence="2 3">GAS496</strain>
    </source>
</reference>
<proteinExistence type="predicted"/>
<evidence type="ECO:0000256" key="1">
    <source>
        <dbReference type="SAM" id="MobiDB-lite"/>
    </source>
</evidence>
<dbReference type="EMBL" id="QJJU01000036">
    <property type="protein sequence ID" value="PXX00295.1"/>
    <property type="molecule type" value="Genomic_DNA"/>
</dbReference>